<name>A0A9W6JL67_9HYPH</name>
<gene>
    <name evidence="2" type="ORF">GCM10008171_29880</name>
</gene>
<protein>
    <recommendedName>
        <fullName evidence="4">Flagellar motility protein MotE (MotC chaperone)</fullName>
    </recommendedName>
</protein>
<dbReference type="AlphaFoldDB" id="A0A9W6JL67"/>
<comment type="caution">
    <text evidence="2">The sequence shown here is derived from an EMBL/GenBank/DDBJ whole genome shotgun (WGS) entry which is preliminary data.</text>
</comment>
<evidence type="ECO:0000313" key="2">
    <source>
        <dbReference type="EMBL" id="GLK77734.1"/>
    </source>
</evidence>
<sequence length="232" mass="25284">MSAQRIHLFPLMMTAAAALLGLKLIGFATGESYLFTGRAEAASAARSEAPKEEPKPAEPTPAATKPAPEPPPPDISASERALLEALQKRREIIEERAKDVDLREQLLKAAEKRVQERLDELRRLEEQVAAADARRAEEEKGKLNELVAMYEAMKVKEAARIFDALDPAVLLQVAARMKPQRLSEIMGKMTPEAAQRLTVALARREGVNALTPKAAAAALTDLPKIEGRPATP</sequence>
<proteinExistence type="predicted"/>
<dbReference type="Proteomes" id="UP001143364">
    <property type="component" value="Unassembled WGS sequence"/>
</dbReference>
<feature type="region of interest" description="Disordered" evidence="1">
    <location>
        <begin position="39"/>
        <end position="77"/>
    </location>
</feature>
<dbReference type="EMBL" id="BSFK01000016">
    <property type="protein sequence ID" value="GLK77734.1"/>
    <property type="molecule type" value="Genomic_DNA"/>
</dbReference>
<reference evidence="2" key="1">
    <citation type="journal article" date="2014" name="Int. J. Syst. Evol. Microbiol.">
        <title>Complete genome sequence of Corynebacterium casei LMG S-19264T (=DSM 44701T), isolated from a smear-ripened cheese.</title>
        <authorList>
            <consortium name="US DOE Joint Genome Institute (JGI-PGF)"/>
            <person name="Walter F."/>
            <person name="Albersmeier A."/>
            <person name="Kalinowski J."/>
            <person name="Ruckert C."/>
        </authorList>
    </citation>
    <scope>NUCLEOTIDE SEQUENCE</scope>
    <source>
        <strain evidence="2">VKM B-2555</strain>
    </source>
</reference>
<accession>A0A9W6JL67</accession>
<evidence type="ECO:0000256" key="1">
    <source>
        <dbReference type="SAM" id="MobiDB-lite"/>
    </source>
</evidence>
<organism evidence="2 3">
    <name type="scientific">Methylopila jiangsuensis</name>
    <dbReference type="NCBI Taxonomy" id="586230"/>
    <lineage>
        <taxon>Bacteria</taxon>
        <taxon>Pseudomonadati</taxon>
        <taxon>Pseudomonadota</taxon>
        <taxon>Alphaproteobacteria</taxon>
        <taxon>Hyphomicrobiales</taxon>
        <taxon>Methylopilaceae</taxon>
        <taxon>Methylopila</taxon>
    </lineage>
</organism>
<reference evidence="2" key="2">
    <citation type="submission" date="2023-01" db="EMBL/GenBank/DDBJ databases">
        <authorList>
            <person name="Sun Q."/>
            <person name="Evtushenko L."/>
        </authorList>
    </citation>
    <scope>NUCLEOTIDE SEQUENCE</scope>
    <source>
        <strain evidence="2">VKM B-2555</strain>
    </source>
</reference>
<evidence type="ECO:0000313" key="3">
    <source>
        <dbReference type="Proteomes" id="UP001143364"/>
    </source>
</evidence>
<dbReference type="RefSeq" id="WP_271205573.1">
    <property type="nucleotide sequence ID" value="NZ_BSFK01000016.1"/>
</dbReference>
<keyword evidence="3" id="KW-1185">Reference proteome</keyword>
<dbReference type="SUPFAM" id="SSF158791">
    <property type="entry name" value="MgtE N-terminal domain-like"/>
    <property type="match status" value="1"/>
</dbReference>
<evidence type="ECO:0008006" key="4">
    <source>
        <dbReference type="Google" id="ProtNLM"/>
    </source>
</evidence>